<dbReference type="PANTHER" id="PTHR43687">
    <property type="entry name" value="ADENYLYLSULFATE REDUCTASE, BETA SUBUNIT"/>
    <property type="match status" value="1"/>
</dbReference>
<gene>
    <name evidence="9" type="ORF">ASZ90_001795</name>
</gene>
<dbReference type="InterPro" id="IPR050572">
    <property type="entry name" value="Fe-S_Ferredoxin"/>
</dbReference>
<dbReference type="InterPro" id="IPR017900">
    <property type="entry name" value="4Fe4S_Fe_S_CS"/>
</dbReference>
<evidence type="ECO:0000313" key="9">
    <source>
        <dbReference type="EMBL" id="KUG28326.1"/>
    </source>
</evidence>
<evidence type="ECO:0000256" key="1">
    <source>
        <dbReference type="ARBA" id="ARBA00022448"/>
    </source>
</evidence>
<keyword evidence="2" id="KW-0004">4Fe-4S</keyword>
<evidence type="ECO:0000256" key="2">
    <source>
        <dbReference type="ARBA" id="ARBA00022485"/>
    </source>
</evidence>
<name>A0A0W8G5G5_9ZZZZ</name>
<evidence type="ECO:0000256" key="7">
    <source>
        <dbReference type="ARBA" id="ARBA00023014"/>
    </source>
</evidence>
<feature type="domain" description="4Fe-4S ferredoxin-type" evidence="8">
    <location>
        <begin position="112"/>
        <end position="141"/>
    </location>
</feature>
<dbReference type="AlphaFoldDB" id="A0A0W8G5G5"/>
<dbReference type="Gene3D" id="3.30.70.20">
    <property type="match status" value="1"/>
</dbReference>
<dbReference type="InterPro" id="IPR017896">
    <property type="entry name" value="4Fe4S_Fe-S-bd"/>
</dbReference>
<sequence>MTTDTKYKKIVYLTFPPDVSNKPVVCNLTRLYDLCFNILKAQITPRQDGQMTIEIFGDSQAFEHGMAYLKEHNVKVHPITQRISRDEQSCVHCGMCTALCPTKALAVDTATRLVVFDPDKCSACGICTNVCPVKAMDVFPENGHN</sequence>
<organism evidence="9">
    <name type="scientific">hydrocarbon metagenome</name>
    <dbReference type="NCBI Taxonomy" id="938273"/>
    <lineage>
        <taxon>unclassified sequences</taxon>
        <taxon>metagenomes</taxon>
        <taxon>ecological metagenomes</taxon>
    </lineage>
</organism>
<dbReference type="GO" id="GO:0046872">
    <property type="term" value="F:metal ion binding"/>
    <property type="evidence" value="ECO:0007669"/>
    <property type="project" value="UniProtKB-KW"/>
</dbReference>
<dbReference type="InterPro" id="IPR018449">
    <property type="entry name" value="NIL_domain"/>
</dbReference>
<dbReference type="Pfam" id="PF12838">
    <property type="entry name" value="Fer4_7"/>
    <property type="match status" value="1"/>
</dbReference>
<dbReference type="PANTHER" id="PTHR43687:SF6">
    <property type="entry name" value="L-ASPARTATE SEMIALDEHYDE SULFURTRANSFERASE IRON-SULFUR SUBUNIT"/>
    <property type="match status" value="1"/>
</dbReference>
<dbReference type="GO" id="GO:0051539">
    <property type="term" value="F:4 iron, 4 sulfur cluster binding"/>
    <property type="evidence" value="ECO:0007669"/>
    <property type="project" value="UniProtKB-KW"/>
</dbReference>
<evidence type="ECO:0000256" key="6">
    <source>
        <dbReference type="ARBA" id="ARBA00023004"/>
    </source>
</evidence>
<evidence type="ECO:0000256" key="4">
    <source>
        <dbReference type="ARBA" id="ARBA00022737"/>
    </source>
</evidence>
<reference evidence="9" key="1">
    <citation type="journal article" date="2015" name="Proc. Natl. Acad. Sci. U.S.A.">
        <title>Networks of energetic and metabolic interactions define dynamics in microbial communities.</title>
        <authorList>
            <person name="Embree M."/>
            <person name="Liu J.K."/>
            <person name="Al-Bassam M.M."/>
            <person name="Zengler K."/>
        </authorList>
    </citation>
    <scope>NUCLEOTIDE SEQUENCE</scope>
</reference>
<dbReference type="PROSITE" id="PS00198">
    <property type="entry name" value="4FE4S_FER_1"/>
    <property type="match status" value="1"/>
</dbReference>
<dbReference type="InterPro" id="IPR045865">
    <property type="entry name" value="ACT-like_dom_sf"/>
</dbReference>
<dbReference type="SUPFAM" id="SSF55021">
    <property type="entry name" value="ACT-like"/>
    <property type="match status" value="1"/>
</dbReference>
<accession>A0A0W8G5G5</accession>
<evidence type="ECO:0000256" key="3">
    <source>
        <dbReference type="ARBA" id="ARBA00022723"/>
    </source>
</evidence>
<evidence type="ECO:0000256" key="5">
    <source>
        <dbReference type="ARBA" id="ARBA00022982"/>
    </source>
</evidence>
<dbReference type="Pfam" id="PF09383">
    <property type="entry name" value="NIL"/>
    <property type="match status" value="1"/>
</dbReference>
<protein>
    <submittedName>
        <fullName evidence="9">Ferredoxin</fullName>
    </submittedName>
</protein>
<dbReference type="SMART" id="SM00930">
    <property type="entry name" value="NIL"/>
    <property type="match status" value="1"/>
</dbReference>
<keyword evidence="1" id="KW-0813">Transport</keyword>
<dbReference type="SUPFAM" id="SSF54862">
    <property type="entry name" value="4Fe-4S ferredoxins"/>
    <property type="match status" value="1"/>
</dbReference>
<dbReference type="Gene3D" id="3.30.70.260">
    <property type="match status" value="1"/>
</dbReference>
<keyword evidence="7" id="KW-0411">Iron-sulfur</keyword>
<comment type="caution">
    <text evidence="9">The sequence shown here is derived from an EMBL/GenBank/DDBJ whole genome shotgun (WGS) entry which is preliminary data.</text>
</comment>
<feature type="domain" description="4Fe-4S ferredoxin-type" evidence="8">
    <location>
        <begin position="81"/>
        <end position="110"/>
    </location>
</feature>
<keyword evidence="3" id="KW-0479">Metal-binding</keyword>
<keyword evidence="4" id="KW-0677">Repeat</keyword>
<evidence type="ECO:0000259" key="8">
    <source>
        <dbReference type="PROSITE" id="PS51379"/>
    </source>
</evidence>
<keyword evidence="6" id="KW-0408">Iron</keyword>
<proteinExistence type="predicted"/>
<keyword evidence="5" id="KW-0249">Electron transport</keyword>
<dbReference type="PROSITE" id="PS51379">
    <property type="entry name" value="4FE4S_FER_2"/>
    <property type="match status" value="2"/>
</dbReference>
<dbReference type="EMBL" id="LNQE01000231">
    <property type="protein sequence ID" value="KUG28326.1"/>
    <property type="molecule type" value="Genomic_DNA"/>
</dbReference>